<gene>
    <name evidence="4" type="ORF">GIS00_23855</name>
</gene>
<protein>
    <submittedName>
        <fullName evidence="4">Diguanylate cyclase</fullName>
    </submittedName>
</protein>
<dbReference type="GO" id="GO:0006355">
    <property type="term" value="P:regulation of DNA-templated transcription"/>
    <property type="evidence" value="ECO:0007669"/>
    <property type="project" value="InterPro"/>
</dbReference>
<dbReference type="InterPro" id="IPR052155">
    <property type="entry name" value="Biofilm_reg_signaling"/>
</dbReference>
<dbReference type="InterPro" id="IPR029787">
    <property type="entry name" value="Nucleotide_cyclase"/>
</dbReference>
<dbReference type="PANTHER" id="PTHR44757:SF2">
    <property type="entry name" value="BIOFILM ARCHITECTURE MAINTENANCE PROTEIN MBAA"/>
    <property type="match status" value="1"/>
</dbReference>
<dbReference type="RefSeq" id="WP_154770974.1">
    <property type="nucleotide sequence ID" value="NZ_WLYK01000012.1"/>
</dbReference>
<feature type="domain" description="GGDEF" evidence="3">
    <location>
        <begin position="162"/>
        <end position="296"/>
    </location>
</feature>
<dbReference type="Pfam" id="PF00989">
    <property type="entry name" value="PAS"/>
    <property type="match status" value="1"/>
</dbReference>
<dbReference type="NCBIfam" id="TIGR00254">
    <property type="entry name" value="GGDEF"/>
    <property type="match status" value="1"/>
</dbReference>
<dbReference type="EMBL" id="WLYK01000012">
    <property type="protein sequence ID" value="MTD16975.1"/>
    <property type="molecule type" value="Genomic_DNA"/>
</dbReference>
<dbReference type="AlphaFoldDB" id="A0A7K1FS59"/>
<dbReference type="PROSITE" id="PS50112">
    <property type="entry name" value="PAS"/>
    <property type="match status" value="1"/>
</dbReference>
<sequence length="334" mass="36015">MTPSERTELTPDAYRMLFEAVPMPVVLHDGNGRLTHANESFAQLVGRGRDELEQLAAADLIHPDDLAARELLARRLHDGEVERAQVVRRLLHADGRVITAQVTKAAVTIAGERFIAVFVEDTGEAVEEIARLRFAAEHDPLTGLLNRAGMTRQLVEAHAEGRTFEVAMIDVDGLKPINDTHGHPVGDRLLRQVARLLESTTPEGSAVARWSGDEFVVAALEEPPGTPSRLLRLVSTGLQTDIDLGIGMPHPLSVSVGVSRCGPDRGPDQALADADQAMYGVKHNRPGARPSLLPPARSPLAIDRLGLLTTRQAPRERSSGDHIPDQGGSPAADN</sequence>
<proteinExistence type="predicted"/>
<dbReference type="PANTHER" id="PTHR44757">
    <property type="entry name" value="DIGUANYLATE CYCLASE DGCP"/>
    <property type="match status" value="1"/>
</dbReference>
<dbReference type="Pfam" id="PF00990">
    <property type="entry name" value="GGDEF"/>
    <property type="match status" value="1"/>
</dbReference>
<dbReference type="CDD" id="cd01949">
    <property type="entry name" value="GGDEF"/>
    <property type="match status" value="1"/>
</dbReference>
<dbReference type="NCBIfam" id="TIGR00229">
    <property type="entry name" value="sensory_box"/>
    <property type="match status" value="1"/>
</dbReference>
<reference evidence="4 5" key="1">
    <citation type="submission" date="2019-11" db="EMBL/GenBank/DDBJ databases">
        <authorList>
            <person name="Jiang L.-Q."/>
        </authorList>
    </citation>
    <scope>NUCLEOTIDE SEQUENCE [LARGE SCALE GENOMIC DNA]</scope>
    <source>
        <strain evidence="4 5">YIM 132087</strain>
    </source>
</reference>
<dbReference type="Proteomes" id="UP000460221">
    <property type="component" value="Unassembled WGS sequence"/>
</dbReference>
<comment type="caution">
    <text evidence="4">The sequence shown here is derived from an EMBL/GenBank/DDBJ whole genome shotgun (WGS) entry which is preliminary data.</text>
</comment>
<accession>A0A7K1FS59</accession>
<keyword evidence="5" id="KW-1185">Reference proteome</keyword>
<dbReference type="InterPro" id="IPR013767">
    <property type="entry name" value="PAS_fold"/>
</dbReference>
<dbReference type="Gene3D" id="3.30.450.20">
    <property type="entry name" value="PAS domain"/>
    <property type="match status" value="1"/>
</dbReference>
<evidence type="ECO:0000313" key="5">
    <source>
        <dbReference type="Proteomes" id="UP000460221"/>
    </source>
</evidence>
<evidence type="ECO:0000259" key="3">
    <source>
        <dbReference type="PROSITE" id="PS50887"/>
    </source>
</evidence>
<dbReference type="InterPro" id="IPR000160">
    <property type="entry name" value="GGDEF_dom"/>
</dbReference>
<feature type="compositionally biased region" description="Basic and acidic residues" evidence="1">
    <location>
        <begin position="313"/>
        <end position="324"/>
    </location>
</feature>
<evidence type="ECO:0000256" key="1">
    <source>
        <dbReference type="SAM" id="MobiDB-lite"/>
    </source>
</evidence>
<dbReference type="SUPFAM" id="SSF55073">
    <property type="entry name" value="Nucleotide cyclase"/>
    <property type="match status" value="1"/>
</dbReference>
<dbReference type="SMART" id="SM00091">
    <property type="entry name" value="PAS"/>
    <property type="match status" value="1"/>
</dbReference>
<dbReference type="SMART" id="SM00267">
    <property type="entry name" value="GGDEF"/>
    <property type="match status" value="1"/>
</dbReference>
<dbReference type="InterPro" id="IPR043128">
    <property type="entry name" value="Rev_trsase/Diguanyl_cyclase"/>
</dbReference>
<dbReference type="Gene3D" id="3.30.70.270">
    <property type="match status" value="1"/>
</dbReference>
<dbReference type="InterPro" id="IPR035965">
    <property type="entry name" value="PAS-like_dom_sf"/>
</dbReference>
<organism evidence="4 5">
    <name type="scientific">Nakamurella alba</name>
    <dbReference type="NCBI Taxonomy" id="2665158"/>
    <lineage>
        <taxon>Bacteria</taxon>
        <taxon>Bacillati</taxon>
        <taxon>Actinomycetota</taxon>
        <taxon>Actinomycetes</taxon>
        <taxon>Nakamurellales</taxon>
        <taxon>Nakamurellaceae</taxon>
        <taxon>Nakamurella</taxon>
    </lineage>
</organism>
<feature type="domain" description="PAS" evidence="2">
    <location>
        <begin position="10"/>
        <end position="80"/>
    </location>
</feature>
<name>A0A7K1FS59_9ACTN</name>
<evidence type="ECO:0000259" key="2">
    <source>
        <dbReference type="PROSITE" id="PS50112"/>
    </source>
</evidence>
<feature type="region of interest" description="Disordered" evidence="1">
    <location>
        <begin position="304"/>
        <end position="334"/>
    </location>
</feature>
<evidence type="ECO:0000313" key="4">
    <source>
        <dbReference type="EMBL" id="MTD16975.1"/>
    </source>
</evidence>
<dbReference type="SUPFAM" id="SSF55785">
    <property type="entry name" value="PYP-like sensor domain (PAS domain)"/>
    <property type="match status" value="1"/>
</dbReference>
<dbReference type="PROSITE" id="PS50887">
    <property type="entry name" value="GGDEF"/>
    <property type="match status" value="1"/>
</dbReference>
<dbReference type="CDD" id="cd00130">
    <property type="entry name" value="PAS"/>
    <property type="match status" value="1"/>
</dbReference>
<dbReference type="InterPro" id="IPR000014">
    <property type="entry name" value="PAS"/>
</dbReference>